<accession>A0A559MN30</accession>
<proteinExistence type="predicted"/>
<evidence type="ECO:0000256" key="1">
    <source>
        <dbReference type="SAM" id="MobiDB-lite"/>
    </source>
</evidence>
<dbReference type="AlphaFoldDB" id="A0A559MN30"/>
<evidence type="ECO:0000313" key="3">
    <source>
        <dbReference type="Proteomes" id="UP000315522"/>
    </source>
</evidence>
<dbReference type="PANTHER" id="PTHR42068:SF1">
    <property type="entry name" value="YALI0B18964P"/>
    <property type="match status" value="1"/>
</dbReference>
<dbReference type="Proteomes" id="UP000315522">
    <property type="component" value="Unassembled WGS sequence"/>
</dbReference>
<keyword evidence="3" id="KW-1185">Reference proteome</keyword>
<organism evidence="2 3">
    <name type="scientific">Lachnellula willkommii</name>
    <dbReference type="NCBI Taxonomy" id="215461"/>
    <lineage>
        <taxon>Eukaryota</taxon>
        <taxon>Fungi</taxon>
        <taxon>Dikarya</taxon>
        <taxon>Ascomycota</taxon>
        <taxon>Pezizomycotina</taxon>
        <taxon>Leotiomycetes</taxon>
        <taxon>Helotiales</taxon>
        <taxon>Lachnaceae</taxon>
        <taxon>Lachnellula</taxon>
    </lineage>
</organism>
<name>A0A559MN30_9HELO</name>
<reference evidence="2 3" key="1">
    <citation type="submission" date="2018-05" db="EMBL/GenBank/DDBJ databases">
        <title>Genome sequencing and assembly of the regulated plant pathogen Lachnellula willkommii and related sister species for the development of diagnostic species identification markers.</title>
        <authorList>
            <person name="Giroux E."/>
            <person name="Bilodeau G."/>
        </authorList>
    </citation>
    <scope>NUCLEOTIDE SEQUENCE [LARGE SCALE GENOMIC DNA]</scope>
    <source>
        <strain evidence="2 3">CBS 172.35</strain>
    </source>
</reference>
<dbReference type="EMBL" id="QGML01000016">
    <property type="protein sequence ID" value="TVY94354.1"/>
    <property type="molecule type" value="Genomic_DNA"/>
</dbReference>
<protein>
    <submittedName>
        <fullName evidence="2">Uncharacterized protein</fullName>
    </submittedName>
</protein>
<gene>
    <name evidence="2" type="ORF">LAWI1_G000105</name>
</gene>
<feature type="compositionally biased region" description="Low complexity" evidence="1">
    <location>
        <begin position="80"/>
        <end position="96"/>
    </location>
</feature>
<feature type="region of interest" description="Disordered" evidence="1">
    <location>
        <begin position="75"/>
        <end position="109"/>
    </location>
</feature>
<sequence>MPRFPKAFGRRKSNANVLEDVPDVPVGEGSFKVFDRTDAASKSFDGGVKFAKVINGHTARPKTAHLEDDNMFMNINNNRGSGASNTNTASTTDNSSRLSAASTAPSSTD</sequence>
<evidence type="ECO:0000313" key="2">
    <source>
        <dbReference type="EMBL" id="TVY94354.1"/>
    </source>
</evidence>
<comment type="caution">
    <text evidence="2">The sequence shown here is derived from an EMBL/GenBank/DDBJ whole genome shotgun (WGS) entry which is preliminary data.</text>
</comment>
<feature type="non-terminal residue" evidence="2">
    <location>
        <position position="109"/>
    </location>
</feature>
<feature type="compositionally biased region" description="Polar residues" evidence="1">
    <location>
        <begin position="97"/>
        <end position="109"/>
    </location>
</feature>
<dbReference type="PANTHER" id="PTHR42068">
    <property type="entry name" value="YALI0B18964P"/>
    <property type="match status" value="1"/>
</dbReference>